<proteinExistence type="predicted"/>
<accession>A0A1X7P7W5</accession>
<name>A0A1X7P7W5_9MICO</name>
<dbReference type="EMBL" id="FXBM01000002">
    <property type="protein sequence ID" value="SMH47076.1"/>
    <property type="molecule type" value="Genomic_DNA"/>
</dbReference>
<reference evidence="3" key="1">
    <citation type="submission" date="2017-04" db="EMBL/GenBank/DDBJ databases">
        <authorList>
            <person name="Varghese N."/>
            <person name="Submissions S."/>
        </authorList>
    </citation>
    <scope>NUCLEOTIDE SEQUENCE [LARGE SCALE GENOMIC DNA]</scope>
    <source>
        <strain evidence="3">VKM Ac-2121</strain>
    </source>
</reference>
<dbReference type="AlphaFoldDB" id="A0A1X7P7W5"/>
<gene>
    <name evidence="2" type="ORF">SAMN06295885_2902</name>
</gene>
<dbReference type="OrthoDB" id="9927435at2"/>
<feature type="compositionally biased region" description="Polar residues" evidence="1">
    <location>
        <begin position="1"/>
        <end position="16"/>
    </location>
</feature>
<evidence type="ECO:0000313" key="3">
    <source>
        <dbReference type="Proteomes" id="UP000193711"/>
    </source>
</evidence>
<organism evidence="2 3">
    <name type="scientific">Rathayibacter oskolensis</name>
    <dbReference type="NCBI Taxonomy" id="1891671"/>
    <lineage>
        <taxon>Bacteria</taxon>
        <taxon>Bacillati</taxon>
        <taxon>Actinomycetota</taxon>
        <taxon>Actinomycetes</taxon>
        <taxon>Micrococcales</taxon>
        <taxon>Microbacteriaceae</taxon>
        <taxon>Rathayibacter</taxon>
    </lineage>
</organism>
<feature type="region of interest" description="Disordered" evidence="1">
    <location>
        <begin position="1"/>
        <end position="87"/>
    </location>
</feature>
<keyword evidence="3" id="KW-1185">Reference proteome</keyword>
<dbReference type="RefSeq" id="WP_129588039.1">
    <property type="nucleotide sequence ID" value="NZ_FXBM01000002.1"/>
</dbReference>
<sequence>MAQSVNEDLPEQSGTEAPNLGGAQTVLPGEGATDDSAAGAAPGGTAIDRGVSDAVTEGDSGGDTVADDADLPDETGGAVGHDSASAD</sequence>
<dbReference type="Proteomes" id="UP000193711">
    <property type="component" value="Unassembled WGS sequence"/>
</dbReference>
<evidence type="ECO:0000313" key="2">
    <source>
        <dbReference type="EMBL" id="SMH47076.1"/>
    </source>
</evidence>
<protein>
    <submittedName>
        <fullName evidence="2">Uncharacterized protein</fullName>
    </submittedName>
</protein>
<evidence type="ECO:0000256" key="1">
    <source>
        <dbReference type="SAM" id="MobiDB-lite"/>
    </source>
</evidence>